<name>A0A699GI42_TANCI</name>
<dbReference type="AlphaFoldDB" id="A0A699GI42"/>
<organism evidence="3">
    <name type="scientific">Tanacetum cinerariifolium</name>
    <name type="common">Dalmatian daisy</name>
    <name type="synonym">Chrysanthemum cinerariifolium</name>
    <dbReference type="NCBI Taxonomy" id="118510"/>
    <lineage>
        <taxon>Eukaryota</taxon>
        <taxon>Viridiplantae</taxon>
        <taxon>Streptophyta</taxon>
        <taxon>Embryophyta</taxon>
        <taxon>Tracheophyta</taxon>
        <taxon>Spermatophyta</taxon>
        <taxon>Magnoliopsida</taxon>
        <taxon>eudicotyledons</taxon>
        <taxon>Gunneridae</taxon>
        <taxon>Pentapetalae</taxon>
        <taxon>asterids</taxon>
        <taxon>campanulids</taxon>
        <taxon>Asterales</taxon>
        <taxon>Asteraceae</taxon>
        <taxon>Asteroideae</taxon>
        <taxon>Anthemideae</taxon>
        <taxon>Anthemidinae</taxon>
        <taxon>Tanacetum</taxon>
    </lineage>
</organism>
<proteinExistence type="predicted"/>
<dbReference type="InterPro" id="IPR029472">
    <property type="entry name" value="Copia-like_N"/>
</dbReference>
<evidence type="ECO:0000313" key="3">
    <source>
        <dbReference type="EMBL" id="GEU29167.1"/>
    </source>
</evidence>
<sequence>MGDGVDLCEDVSVDWDNRRAFHSGFHEAYKFHSPTNSTTTSPFTSTNELIHDCKPINTGTHHQQTPLPPNVVTIVSHKVKGLAVEALNVSILHVRNNNLFHGVKLGVDNVHISHLQFADDALIMGEWSLLNAKNLSRILTCFHLASGLKVNFHKSNLFGVGVTNSEVKSLASTIGCPPSHFSCTYLGLPIGGNMARCANWSILADKFQKRLSKWKSKSLSFGGRLTLVKFVLASLGGYYFSTFKAPLNIINKLECIRSKFFWGGSSNEKKIAWINWDKATSLISNGGLGIGTLKSSNQAILCKWWWRLHNENNARWHKVIRSIHGLDGSLNDFSSIKSKSGPWFRIAKLKEDLCKVGIDFPIIFKKKIGNGYDTRFWHANLLGGSPLKVDFLRLFRLDSNPHCLVCNRSPTFHPLALTHVVPDTDFFVTRPLPHTGLEFHWAWRRPIRSRPESDDLTALCDLVAQLRLTGNVFTWKTANQRLPTRSNQDFRGIDLHSVLCPLCEEVTKTEEHIFVSCGIAKEIWKGLVDWWNIHRIIVTCLSDEINLADMVPLTTAAKKFFDTVVQATLWRFRNEMIFASKRPNKRLILDDIKLSSFTCIMTESEDDKGGSNVIDFSSPYYLHHSDSPKQPSVNEVLTDGNYNDWAREMTNFLFAKNKTDFVDGTLKKQETSSSVYTSWMRCDAMIKGWLTTAMEKSIRDSVKYANTSSEIWSDLKERFGKESAPKAYELKKMITATRQEGSNVSTYDTLLRQRLQCNQDPDLNNKIGTAYHIVAEDERQRAISLENQAVLEPVVFKAFQRRDNNFRSSKEKYMAKQEKENKQNDECTFCKKRGHKREGCFKLVGNPDWWPGKKDDKAKPKAAYVETGTSPIPGLNEGQYQEFVKFFRVRVITLKQNLRPT</sequence>
<accession>A0A699GI42</accession>
<evidence type="ECO:0008006" key="4">
    <source>
        <dbReference type="Google" id="ProtNLM"/>
    </source>
</evidence>
<gene>
    <name evidence="3" type="ORF">Tci_001145</name>
</gene>
<dbReference type="PANTHER" id="PTHR33116:SF78">
    <property type="entry name" value="OS12G0587133 PROTEIN"/>
    <property type="match status" value="1"/>
</dbReference>
<evidence type="ECO:0000259" key="2">
    <source>
        <dbReference type="Pfam" id="PF14244"/>
    </source>
</evidence>
<dbReference type="Pfam" id="PF13966">
    <property type="entry name" value="zf-RVT"/>
    <property type="match status" value="1"/>
</dbReference>
<dbReference type="Pfam" id="PF14244">
    <property type="entry name" value="Retrotran_gag_3"/>
    <property type="match status" value="1"/>
</dbReference>
<comment type="caution">
    <text evidence="3">The sequence shown here is derived from an EMBL/GenBank/DDBJ whole genome shotgun (WGS) entry which is preliminary data.</text>
</comment>
<dbReference type="InterPro" id="IPR026960">
    <property type="entry name" value="RVT-Znf"/>
</dbReference>
<dbReference type="EMBL" id="BKCJ010000049">
    <property type="protein sequence ID" value="GEU29167.1"/>
    <property type="molecule type" value="Genomic_DNA"/>
</dbReference>
<dbReference type="PANTHER" id="PTHR33116">
    <property type="entry name" value="REVERSE TRANSCRIPTASE ZINC-BINDING DOMAIN-CONTAINING PROTEIN-RELATED-RELATED"/>
    <property type="match status" value="1"/>
</dbReference>
<reference evidence="3" key="1">
    <citation type="journal article" date="2019" name="Sci. Rep.">
        <title>Draft genome of Tanacetum cinerariifolium, the natural source of mosquito coil.</title>
        <authorList>
            <person name="Yamashiro T."/>
            <person name="Shiraishi A."/>
            <person name="Satake H."/>
            <person name="Nakayama K."/>
        </authorList>
    </citation>
    <scope>NUCLEOTIDE SEQUENCE</scope>
</reference>
<protein>
    <recommendedName>
        <fullName evidence="4">RNA-directed DNA polymerase, eukaryota, reverse transcriptase zinc-binding domain protein</fullName>
    </recommendedName>
</protein>
<feature type="domain" description="Reverse transcriptase zinc-binding" evidence="1">
    <location>
        <begin position="471"/>
        <end position="524"/>
    </location>
</feature>
<evidence type="ECO:0000259" key="1">
    <source>
        <dbReference type="Pfam" id="PF13966"/>
    </source>
</evidence>
<feature type="domain" description="Retrotransposon Copia-like N-terminal" evidence="2">
    <location>
        <begin position="623"/>
        <end position="668"/>
    </location>
</feature>